<gene>
    <name evidence="2" type="ORF">CEPIT_LOCUS35572</name>
</gene>
<proteinExistence type="predicted"/>
<feature type="region of interest" description="Disordered" evidence="1">
    <location>
        <begin position="224"/>
        <end position="254"/>
    </location>
</feature>
<protein>
    <submittedName>
        <fullName evidence="2">Uncharacterized protein</fullName>
    </submittedName>
</protein>
<comment type="caution">
    <text evidence="2">The sequence shown here is derived from an EMBL/GenBank/DDBJ whole genome shotgun (WGS) entry which is preliminary data.</text>
</comment>
<organism evidence="2 3">
    <name type="scientific">Cuscuta epithymum</name>
    <dbReference type="NCBI Taxonomy" id="186058"/>
    <lineage>
        <taxon>Eukaryota</taxon>
        <taxon>Viridiplantae</taxon>
        <taxon>Streptophyta</taxon>
        <taxon>Embryophyta</taxon>
        <taxon>Tracheophyta</taxon>
        <taxon>Spermatophyta</taxon>
        <taxon>Magnoliopsida</taxon>
        <taxon>eudicotyledons</taxon>
        <taxon>Gunneridae</taxon>
        <taxon>Pentapetalae</taxon>
        <taxon>asterids</taxon>
        <taxon>lamiids</taxon>
        <taxon>Solanales</taxon>
        <taxon>Convolvulaceae</taxon>
        <taxon>Cuscuteae</taxon>
        <taxon>Cuscuta</taxon>
        <taxon>Cuscuta subgen. Cuscuta</taxon>
    </lineage>
</organism>
<evidence type="ECO:0000313" key="3">
    <source>
        <dbReference type="Proteomes" id="UP001152523"/>
    </source>
</evidence>
<evidence type="ECO:0000313" key="2">
    <source>
        <dbReference type="EMBL" id="CAH9136828.1"/>
    </source>
</evidence>
<reference evidence="2" key="1">
    <citation type="submission" date="2022-07" db="EMBL/GenBank/DDBJ databases">
        <authorList>
            <person name="Macas J."/>
            <person name="Novak P."/>
            <person name="Neumann P."/>
        </authorList>
    </citation>
    <scope>NUCLEOTIDE SEQUENCE</scope>
</reference>
<dbReference type="Proteomes" id="UP001152523">
    <property type="component" value="Unassembled WGS sequence"/>
</dbReference>
<accession>A0AAV0FMA9</accession>
<keyword evidence="3" id="KW-1185">Reference proteome</keyword>
<dbReference type="EMBL" id="CAMAPF010000997">
    <property type="protein sequence ID" value="CAH9136828.1"/>
    <property type="molecule type" value="Genomic_DNA"/>
</dbReference>
<evidence type="ECO:0000256" key="1">
    <source>
        <dbReference type="SAM" id="MobiDB-lite"/>
    </source>
</evidence>
<feature type="region of interest" description="Disordered" evidence="1">
    <location>
        <begin position="1"/>
        <end position="22"/>
    </location>
</feature>
<sequence>MDFRRYPRRNPQNSSYDTSYNKERYPSSTKYYSKQCYSGYSNQGCGLHGAGEDTIAAGNQHQYFNQDWYPKGEVWNPDHSVRERQVWDTNFTGRRVQYHRTCQIRNKQPEWHSGTLLKERQDLKRYSTAFPNQTHTLYAEKPESSWCTVHHKRRGFFNHRSTSHQHPYPEITWSVRNSNRYKLLYLDEEPAIPSQHTHAKDHQHHPYNRSTCYRSYKEKPKCQIPKFDRHRSVRDGPNHRSKGHGHSQSALLSPTVTGDIVRGRATSPQSLIPSFAPEDTTADLVTVTPNTT</sequence>
<dbReference type="AlphaFoldDB" id="A0AAV0FMA9"/>
<name>A0AAV0FMA9_9ASTE</name>
<feature type="compositionally biased region" description="Polar residues" evidence="1">
    <location>
        <begin position="10"/>
        <end position="19"/>
    </location>
</feature>